<comment type="caution">
    <text evidence="2">The sequence shown here is derived from an EMBL/GenBank/DDBJ whole genome shotgun (WGS) entry which is preliminary data.</text>
</comment>
<keyword evidence="3" id="KW-1185">Reference proteome</keyword>
<dbReference type="AlphaFoldDB" id="A0A397H4V9"/>
<evidence type="ECO:0000313" key="2">
    <source>
        <dbReference type="EMBL" id="RHZ58121.1"/>
    </source>
</evidence>
<proteinExistence type="predicted"/>
<feature type="non-terminal residue" evidence="2">
    <location>
        <position position="1"/>
    </location>
</feature>
<evidence type="ECO:0000256" key="1">
    <source>
        <dbReference type="SAM" id="Coils"/>
    </source>
</evidence>
<protein>
    <submittedName>
        <fullName evidence="2">Uncharacterized protein</fullName>
    </submittedName>
</protein>
<dbReference type="VEuPathDB" id="FungiDB:CDV56_100033"/>
<keyword evidence="1" id="KW-0175">Coiled coil</keyword>
<sequence length="93" mass="11183">RPRLEKIKREWKAEFIKEDEEELLKEHSDLKELKNHHLQRKREACDAIQAEYLRHQEIIRDLQAQAEEATTAFKETKAAISEVVRKLNKVHRL</sequence>
<accession>A0A397H4V9</accession>
<reference evidence="2" key="1">
    <citation type="submission" date="2018-08" db="EMBL/GenBank/DDBJ databases">
        <title>Draft genome sequence of azole-resistant Aspergillus thermomutatus (Neosartorya pseudofischeri) strain HMR AF 39, isolated from a human nasal aspirate.</title>
        <authorList>
            <person name="Parent-Michaud M."/>
            <person name="Dufresne P.J."/>
            <person name="Fournier E."/>
            <person name="Martineau C."/>
            <person name="Moreira S."/>
            <person name="Perkins V."/>
            <person name="De Repentigny L."/>
            <person name="Dufresne S.F."/>
        </authorList>
    </citation>
    <scope>NUCLEOTIDE SEQUENCE [LARGE SCALE GENOMIC DNA]</scope>
    <source>
        <strain evidence="2">HMR AF 39</strain>
    </source>
</reference>
<evidence type="ECO:0000313" key="3">
    <source>
        <dbReference type="Proteomes" id="UP000215305"/>
    </source>
</evidence>
<dbReference type="EMBL" id="NKHU02000071">
    <property type="protein sequence ID" value="RHZ58121.1"/>
    <property type="molecule type" value="Genomic_DNA"/>
</dbReference>
<name>A0A397H4V9_ASPTH</name>
<feature type="coiled-coil region" evidence="1">
    <location>
        <begin position="13"/>
        <end position="79"/>
    </location>
</feature>
<dbReference type="Proteomes" id="UP000215305">
    <property type="component" value="Unassembled WGS sequence"/>
</dbReference>
<dbReference type="GeneID" id="38122007"/>
<gene>
    <name evidence="2" type="ORF">CDV56_100033</name>
</gene>
<dbReference type="RefSeq" id="XP_026615314.1">
    <property type="nucleotide sequence ID" value="XM_026753652.1"/>
</dbReference>
<organism evidence="2 3">
    <name type="scientific">Aspergillus thermomutatus</name>
    <name type="common">Neosartorya pseudofischeri</name>
    <dbReference type="NCBI Taxonomy" id="41047"/>
    <lineage>
        <taxon>Eukaryota</taxon>
        <taxon>Fungi</taxon>
        <taxon>Dikarya</taxon>
        <taxon>Ascomycota</taxon>
        <taxon>Pezizomycotina</taxon>
        <taxon>Eurotiomycetes</taxon>
        <taxon>Eurotiomycetidae</taxon>
        <taxon>Eurotiales</taxon>
        <taxon>Aspergillaceae</taxon>
        <taxon>Aspergillus</taxon>
        <taxon>Aspergillus subgen. Fumigati</taxon>
    </lineage>
</organism>